<evidence type="ECO:0000313" key="3">
    <source>
        <dbReference type="Proteomes" id="UP001176521"/>
    </source>
</evidence>
<accession>A0AAN6GBQ4</accession>
<evidence type="ECO:0008006" key="4">
    <source>
        <dbReference type="Google" id="ProtNLM"/>
    </source>
</evidence>
<dbReference type="EMBL" id="JAPDMQ010000436">
    <property type="protein sequence ID" value="KAK0524741.1"/>
    <property type="molecule type" value="Genomic_DNA"/>
</dbReference>
<keyword evidence="3" id="KW-1185">Reference proteome</keyword>
<feature type="non-terminal residue" evidence="2">
    <location>
        <position position="99"/>
    </location>
</feature>
<protein>
    <recommendedName>
        <fullName evidence="4">Xaa-Pro dipeptidyl-peptidase-like domain-containing protein</fullName>
    </recommendedName>
</protein>
<feature type="region of interest" description="Disordered" evidence="1">
    <location>
        <begin position="80"/>
        <end position="99"/>
    </location>
</feature>
<sequence>MEASTLIRLSPSVQLEARIYDPSTAGLQDAPPSEPEGLAIIAHPYGSLGGSFDDHVVCALAEHLLVQRRYEVVTYNSRGVGQSTGRASWTGAAEADDYQ</sequence>
<name>A0AAN6GBQ4_9BASI</name>
<proteinExistence type="predicted"/>
<evidence type="ECO:0000256" key="1">
    <source>
        <dbReference type="SAM" id="MobiDB-lite"/>
    </source>
</evidence>
<reference evidence="2" key="1">
    <citation type="journal article" date="2023" name="PhytoFront">
        <title>Draft Genome Resources of Seven Strains of Tilletia horrida, Causal Agent of Kernel Smut of Rice.</title>
        <authorList>
            <person name="Khanal S."/>
            <person name="Antony Babu S."/>
            <person name="Zhou X.G."/>
        </authorList>
    </citation>
    <scope>NUCLEOTIDE SEQUENCE</scope>
    <source>
        <strain evidence="2">TX3</strain>
    </source>
</reference>
<dbReference type="InterPro" id="IPR029058">
    <property type="entry name" value="AB_hydrolase_fold"/>
</dbReference>
<dbReference type="PANTHER" id="PTHR42103:SF2">
    <property type="entry name" value="AB HYDROLASE-1 DOMAIN-CONTAINING PROTEIN"/>
    <property type="match status" value="1"/>
</dbReference>
<organism evidence="2 3">
    <name type="scientific">Tilletia horrida</name>
    <dbReference type="NCBI Taxonomy" id="155126"/>
    <lineage>
        <taxon>Eukaryota</taxon>
        <taxon>Fungi</taxon>
        <taxon>Dikarya</taxon>
        <taxon>Basidiomycota</taxon>
        <taxon>Ustilaginomycotina</taxon>
        <taxon>Exobasidiomycetes</taxon>
        <taxon>Tilletiales</taxon>
        <taxon>Tilletiaceae</taxon>
        <taxon>Tilletia</taxon>
    </lineage>
</organism>
<gene>
    <name evidence="2" type="ORF">OC842_005741</name>
</gene>
<dbReference type="AlphaFoldDB" id="A0AAN6GBQ4"/>
<dbReference type="PANTHER" id="PTHR42103">
    <property type="entry name" value="ALPHA/BETA-HYDROLASES SUPERFAMILY PROTEIN"/>
    <property type="match status" value="1"/>
</dbReference>
<evidence type="ECO:0000313" key="2">
    <source>
        <dbReference type="EMBL" id="KAK0524741.1"/>
    </source>
</evidence>
<dbReference type="Proteomes" id="UP001176521">
    <property type="component" value="Unassembled WGS sequence"/>
</dbReference>
<dbReference type="SUPFAM" id="SSF53474">
    <property type="entry name" value="alpha/beta-Hydrolases"/>
    <property type="match status" value="1"/>
</dbReference>
<comment type="caution">
    <text evidence="2">The sequence shown here is derived from an EMBL/GenBank/DDBJ whole genome shotgun (WGS) entry which is preliminary data.</text>
</comment>
<dbReference type="Gene3D" id="3.40.50.1820">
    <property type="entry name" value="alpha/beta hydrolase"/>
    <property type="match status" value="1"/>
</dbReference>